<dbReference type="InterPro" id="IPR016064">
    <property type="entry name" value="NAD/diacylglycerol_kinase_sf"/>
</dbReference>
<dbReference type="AlphaFoldDB" id="A0A6J6VSF3"/>
<dbReference type="SUPFAM" id="SSF111331">
    <property type="entry name" value="NAD kinase/diacylglycerol kinase-like"/>
    <property type="match status" value="1"/>
</dbReference>
<dbReference type="EMBL" id="CAEZYH010000053">
    <property type="protein sequence ID" value="CAB4723277.1"/>
    <property type="molecule type" value="Genomic_DNA"/>
</dbReference>
<reference evidence="2" key="1">
    <citation type="submission" date="2020-05" db="EMBL/GenBank/DDBJ databases">
        <authorList>
            <person name="Chiriac C."/>
            <person name="Salcher M."/>
            <person name="Ghai R."/>
            <person name="Kavagutti S V."/>
        </authorList>
    </citation>
    <scope>NUCLEOTIDE SEQUENCE</scope>
</reference>
<evidence type="ECO:0000313" key="4">
    <source>
        <dbReference type="EMBL" id="CAB4873141.1"/>
    </source>
</evidence>
<organism evidence="2">
    <name type="scientific">freshwater metagenome</name>
    <dbReference type="NCBI Taxonomy" id="449393"/>
    <lineage>
        <taxon>unclassified sequences</taxon>
        <taxon>metagenomes</taxon>
        <taxon>ecological metagenomes</taxon>
    </lineage>
</organism>
<gene>
    <name evidence="1" type="ORF">UFOPK2658_01206</name>
    <name evidence="2" type="ORF">UFOPK2880_01077</name>
    <name evidence="3" type="ORF">UFOPK3004_00960</name>
    <name evidence="4" type="ORF">UFOPK3304_01120</name>
    <name evidence="5" type="ORF">UFOPK3494_00955</name>
    <name evidence="6" type="ORF">UFOPK4134_00810</name>
</gene>
<name>A0A6J6VSF3_9ZZZZ</name>
<accession>A0A6J6VSF3</accession>
<dbReference type="EMBL" id="CAFBPS010000049">
    <property type="protein sequence ID" value="CAB5029223.1"/>
    <property type="molecule type" value="Genomic_DNA"/>
</dbReference>
<dbReference type="Gene3D" id="2.60.200.40">
    <property type="match status" value="1"/>
</dbReference>
<proteinExistence type="predicted"/>
<evidence type="ECO:0000313" key="3">
    <source>
        <dbReference type="EMBL" id="CAB4806393.1"/>
    </source>
</evidence>
<evidence type="ECO:0000313" key="6">
    <source>
        <dbReference type="EMBL" id="CAB5029223.1"/>
    </source>
</evidence>
<evidence type="ECO:0000313" key="1">
    <source>
        <dbReference type="EMBL" id="CAB4723277.1"/>
    </source>
</evidence>
<protein>
    <submittedName>
        <fullName evidence="2">Unannotated protein</fullName>
    </submittedName>
</protein>
<evidence type="ECO:0000313" key="5">
    <source>
        <dbReference type="EMBL" id="CAB4901398.1"/>
    </source>
</evidence>
<dbReference type="EMBL" id="CAEZZP010000064">
    <property type="protein sequence ID" value="CAB4775431.1"/>
    <property type="molecule type" value="Genomic_DNA"/>
</dbReference>
<dbReference type="EMBL" id="CAFAAL010000077">
    <property type="protein sequence ID" value="CAB4806393.1"/>
    <property type="molecule type" value="Genomic_DNA"/>
</dbReference>
<dbReference type="EMBL" id="CAFBLJ010000055">
    <property type="protein sequence ID" value="CAB4873141.1"/>
    <property type="molecule type" value="Genomic_DNA"/>
</dbReference>
<evidence type="ECO:0000313" key="2">
    <source>
        <dbReference type="EMBL" id="CAB4775431.1"/>
    </source>
</evidence>
<sequence length="210" mass="23368">MVIKHGQDWGREDVAPSDLAWASSDSALADCLGEGHRNVVVTGGDMWRTIGSENRAVVAGEAAMCLPIDIMKVEFRRDDESIVSKIAVAHVVLRRSNIRGGWLRGSLTIAANAQFLGHWDIAPRGHPNDGRVEITQVDEVMGLRQRLTARARLSTGSHLPHPLIQTKSMKNFVWEGDSRSHQVLWIDRQLIGRVKSLSVEVCNDEAFLWM</sequence>
<dbReference type="EMBL" id="CAFBMF010000054">
    <property type="protein sequence ID" value="CAB4901398.1"/>
    <property type="molecule type" value="Genomic_DNA"/>
</dbReference>